<gene>
    <name evidence="2" type="ORF">WKW77_09200</name>
</gene>
<name>A0ABU8VCH1_9BURK</name>
<dbReference type="EMBL" id="JBBKZU010000003">
    <property type="protein sequence ID" value="MEJ8811243.1"/>
    <property type="molecule type" value="Genomic_DNA"/>
</dbReference>
<sequence length="339" mass="35594">MAPADSRPRPGNLHLTRRGMLLACGSLGLSALGKTVHAAGYPDKPIRLVVPFPAGGATDVMARAMGQKLAERLGQAVIIDNRAGAGGGIGAEAVATAAPDGYTLLFATMGSLTINPSLYKNLRYDPVKSFEPITLTHNTSNLLVVNPDVPAKSVADLIELARKKPGELTFASAGNGTTSHLSGELFKSLAKVDLTHVPYKGSAPAMTDFLGGRTSMMFDTASNFVEYVKTGRVRPLGLTGRKRLPTLPNVPTISETPGMAGYEMSLWLGVLAPAGTPANIVAKLHDDIGAAMSSPDIVRQMADAGIEVRLSTSQEFAALIRADAAKWSEVVKRTGVHLD</sequence>
<evidence type="ECO:0000313" key="2">
    <source>
        <dbReference type="EMBL" id="MEJ8811243.1"/>
    </source>
</evidence>
<comment type="caution">
    <text evidence="2">The sequence shown here is derived from an EMBL/GenBank/DDBJ whole genome shotgun (WGS) entry which is preliminary data.</text>
</comment>
<dbReference type="PANTHER" id="PTHR42928:SF5">
    <property type="entry name" value="BLR1237 PROTEIN"/>
    <property type="match status" value="1"/>
</dbReference>
<dbReference type="SUPFAM" id="SSF53850">
    <property type="entry name" value="Periplasmic binding protein-like II"/>
    <property type="match status" value="1"/>
</dbReference>
<dbReference type="Gene3D" id="3.40.190.10">
    <property type="entry name" value="Periplasmic binding protein-like II"/>
    <property type="match status" value="1"/>
</dbReference>
<keyword evidence="3" id="KW-1185">Reference proteome</keyword>
<dbReference type="Proteomes" id="UP001365846">
    <property type="component" value="Unassembled WGS sequence"/>
</dbReference>
<accession>A0ABU8VCH1</accession>
<dbReference type="PANTHER" id="PTHR42928">
    <property type="entry name" value="TRICARBOXYLATE-BINDING PROTEIN"/>
    <property type="match status" value="1"/>
</dbReference>
<reference evidence="2 3" key="1">
    <citation type="submission" date="2024-03" db="EMBL/GenBank/DDBJ databases">
        <title>Novel species of the genus Variovorax.</title>
        <authorList>
            <person name="Liu Q."/>
            <person name="Xin Y.-H."/>
        </authorList>
    </citation>
    <scope>NUCLEOTIDE SEQUENCE [LARGE SCALE GENOMIC DNA]</scope>
    <source>
        <strain evidence="2 3">KACC 18899</strain>
    </source>
</reference>
<evidence type="ECO:0000313" key="3">
    <source>
        <dbReference type="Proteomes" id="UP001365846"/>
    </source>
</evidence>
<dbReference type="PIRSF" id="PIRSF017082">
    <property type="entry name" value="YflP"/>
    <property type="match status" value="1"/>
</dbReference>
<dbReference type="InterPro" id="IPR005064">
    <property type="entry name" value="BUG"/>
</dbReference>
<dbReference type="CDD" id="cd13578">
    <property type="entry name" value="PBP2_Bug27"/>
    <property type="match status" value="1"/>
</dbReference>
<dbReference type="Pfam" id="PF03401">
    <property type="entry name" value="TctC"/>
    <property type="match status" value="1"/>
</dbReference>
<organism evidence="2 3">
    <name type="scientific">Variovorax ureilyticus</name>
    <dbReference type="NCBI Taxonomy" id="1836198"/>
    <lineage>
        <taxon>Bacteria</taxon>
        <taxon>Pseudomonadati</taxon>
        <taxon>Pseudomonadota</taxon>
        <taxon>Betaproteobacteria</taxon>
        <taxon>Burkholderiales</taxon>
        <taxon>Comamonadaceae</taxon>
        <taxon>Variovorax</taxon>
    </lineage>
</organism>
<protein>
    <submittedName>
        <fullName evidence="2">Tripartite tricarboxylate transporter substrate binding protein</fullName>
    </submittedName>
</protein>
<comment type="similarity">
    <text evidence="1">Belongs to the UPF0065 (bug) family.</text>
</comment>
<evidence type="ECO:0000256" key="1">
    <source>
        <dbReference type="ARBA" id="ARBA00006987"/>
    </source>
</evidence>
<dbReference type="InterPro" id="IPR042100">
    <property type="entry name" value="Bug_dom1"/>
</dbReference>
<dbReference type="RefSeq" id="WP_340356549.1">
    <property type="nucleotide sequence ID" value="NZ_JBBKZU010000003.1"/>
</dbReference>
<proteinExistence type="inferred from homology"/>
<dbReference type="Gene3D" id="3.40.190.150">
    <property type="entry name" value="Bordetella uptake gene, domain 1"/>
    <property type="match status" value="1"/>
</dbReference>